<evidence type="ECO:0000256" key="5">
    <source>
        <dbReference type="ARBA" id="ARBA00022771"/>
    </source>
</evidence>
<evidence type="ECO:0000259" key="11">
    <source>
        <dbReference type="Pfam" id="PF13878"/>
    </source>
</evidence>
<keyword evidence="8" id="KW-0131">Cell cycle</keyword>
<reference evidence="13" key="1">
    <citation type="journal article" date="2023" name="Mol. Biol. Evol.">
        <title>Third-Generation Sequencing Reveals the Adaptive Role of the Epigenome in Three Deep-Sea Polychaetes.</title>
        <authorList>
            <person name="Perez M."/>
            <person name="Aroh O."/>
            <person name="Sun Y."/>
            <person name="Lan Y."/>
            <person name="Juniper S.K."/>
            <person name="Young C.R."/>
            <person name="Angers B."/>
            <person name="Qian P.Y."/>
        </authorList>
    </citation>
    <scope>NUCLEOTIDE SEQUENCE</scope>
    <source>
        <strain evidence="13">R07B-5</strain>
    </source>
</reference>
<evidence type="ECO:0000256" key="7">
    <source>
        <dbReference type="ARBA" id="ARBA00023242"/>
    </source>
</evidence>
<dbReference type="GO" id="GO:0000785">
    <property type="term" value="C:chromatin"/>
    <property type="evidence" value="ECO:0007669"/>
    <property type="project" value="TreeGrafter"/>
</dbReference>
<dbReference type="Pfam" id="PF13878">
    <property type="entry name" value="zf-C2H2_3"/>
    <property type="match status" value="1"/>
</dbReference>
<accession>A0AAD9NZX5</accession>
<dbReference type="PANTHER" id="PTHR45884:SF2">
    <property type="entry name" value="N-ACETYLTRANSFERASE ECO"/>
    <property type="match status" value="1"/>
</dbReference>
<keyword evidence="4" id="KW-0479">Metal-binding</keyword>
<comment type="caution">
    <text evidence="13">The sequence shown here is derived from an EMBL/GenBank/DDBJ whole genome shotgun (WGS) entry which is preliminary data.</text>
</comment>
<dbReference type="Pfam" id="PF13880">
    <property type="entry name" value="Acetyltransf_13"/>
    <property type="match status" value="1"/>
</dbReference>
<evidence type="ECO:0000256" key="8">
    <source>
        <dbReference type="ARBA" id="ARBA00023306"/>
    </source>
</evidence>
<dbReference type="PANTHER" id="PTHR45884">
    <property type="entry name" value="N-ACETYLTRANSFERASE ECO"/>
    <property type="match status" value="1"/>
</dbReference>
<evidence type="ECO:0000256" key="9">
    <source>
        <dbReference type="ARBA" id="ARBA00023315"/>
    </source>
</evidence>
<keyword evidence="7" id="KW-0539">Nucleus</keyword>
<evidence type="ECO:0000256" key="6">
    <source>
        <dbReference type="ARBA" id="ARBA00022833"/>
    </source>
</evidence>
<evidence type="ECO:0000256" key="2">
    <source>
        <dbReference type="ARBA" id="ARBA00005816"/>
    </source>
</evidence>
<evidence type="ECO:0000259" key="12">
    <source>
        <dbReference type="Pfam" id="PF13880"/>
    </source>
</evidence>
<dbReference type="InterPro" id="IPR028009">
    <property type="entry name" value="ESCO_Acetyltransf_dom"/>
</dbReference>
<evidence type="ECO:0000313" key="14">
    <source>
        <dbReference type="Proteomes" id="UP001209878"/>
    </source>
</evidence>
<keyword evidence="6" id="KW-0862">Zinc</keyword>
<dbReference type="SUPFAM" id="SSF55729">
    <property type="entry name" value="Acyl-CoA N-acyltransferases (Nat)"/>
    <property type="match status" value="1"/>
</dbReference>
<dbReference type="GO" id="GO:0005634">
    <property type="term" value="C:nucleus"/>
    <property type="evidence" value="ECO:0007669"/>
    <property type="project" value="UniProtKB-SubCell"/>
</dbReference>
<dbReference type="GO" id="GO:0008270">
    <property type="term" value="F:zinc ion binding"/>
    <property type="evidence" value="ECO:0007669"/>
    <property type="project" value="UniProtKB-KW"/>
</dbReference>
<dbReference type="InterPro" id="IPR016181">
    <property type="entry name" value="Acyl_CoA_acyltransferase"/>
</dbReference>
<feature type="domain" description="N-acetyltransferase ESCO zinc-finger" evidence="11">
    <location>
        <begin position="47"/>
        <end position="86"/>
    </location>
</feature>
<dbReference type="AlphaFoldDB" id="A0AAD9NZX5"/>
<evidence type="ECO:0000256" key="3">
    <source>
        <dbReference type="ARBA" id="ARBA00022679"/>
    </source>
</evidence>
<evidence type="ECO:0008006" key="15">
    <source>
        <dbReference type="Google" id="ProtNLM"/>
    </source>
</evidence>
<keyword evidence="5" id="KW-0863">Zinc-finger</keyword>
<dbReference type="GO" id="GO:0061733">
    <property type="term" value="F:protein-lysine-acetyltransferase activity"/>
    <property type="evidence" value="ECO:0007669"/>
    <property type="project" value="TreeGrafter"/>
</dbReference>
<comment type="subcellular location">
    <subcellularLocation>
        <location evidence="1">Nucleus</location>
    </subcellularLocation>
</comment>
<keyword evidence="9" id="KW-0012">Acyltransferase</keyword>
<protein>
    <recommendedName>
        <fullName evidence="15">N-acetyltransferase</fullName>
    </recommendedName>
</protein>
<keyword evidence="14" id="KW-1185">Reference proteome</keyword>
<evidence type="ECO:0000256" key="4">
    <source>
        <dbReference type="ARBA" id="ARBA00022723"/>
    </source>
</evidence>
<evidence type="ECO:0000256" key="10">
    <source>
        <dbReference type="SAM" id="MobiDB-lite"/>
    </source>
</evidence>
<comment type="similarity">
    <text evidence="2">Belongs to the acetyltransferase family. ECO subfamily.</text>
</comment>
<dbReference type="Proteomes" id="UP001209878">
    <property type="component" value="Unassembled WGS sequence"/>
</dbReference>
<dbReference type="InterPro" id="IPR028005">
    <property type="entry name" value="AcTrfase_ESCO_Znf_dom"/>
</dbReference>
<dbReference type="EMBL" id="JAODUO010000232">
    <property type="protein sequence ID" value="KAK2185515.1"/>
    <property type="molecule type" value="Genomic_DNA"/>
</dbReference>
<proteinExistence type="inferred from homology"/>
<feature type="region of interest" description="Disordered" evidence="10">
    <location>
        <begin position="1"/>
        <end position="33"/>
    </location>
</feature>
<evidence type="ECO:0000313" key="13">
    <source>
        <dbReference type="EMBL" id="KAK2185515.1"/>
    </source>
</evidence>
<keyword evidence="3" id="KW-0808">Transferase</keyword>
<organism evidence="13 14">
    <name type="scientific">Ridgeia piscesae</name>
    <name type="common">Tubeworm</name>
    <dbReference type="NCBI Taxonomy" id="27915"/>
    <lineage>
        <taxon>Eukaryota</taxon>
        <taxon>Metazoa</taxon>
        <taxon>Spiralia</taxon>
        <taxon>Lophotrochozoa</taxon>
        <taxon>Annelida</taxon>
        <taxon>Polychaeta</taxon>
        <taxon>Sedentaria</taxon>
        <taxon>Canalipalpata</taxon>
        <taxon>Sabellida</taxon>
        <taxon>Siboglinidae</taxon>
        <taxon>Ridgeia</taxon>
    </lineage>
</organism>
<dbReference type="GO" id="GO:0007064">
    <property type="term" value="P:mitotic sister chromatid cohesion"/>
    <property type="evidence" value="ECO:0007669"/>
    <property type="project" value="TreeGrafter"/>
</dbReference>
<gene>
    <name evidence="13" type="ORF">NP493_232g03005</name>
</gene>
<sequence length="257" mass="28473">VPSTPKGRSSRLLELVSATPGSGSSTSSRRSPRHVLKKFKGKDGKEQMILDFGQKLIGAVHCEICGMTYTHGEPTDEATHAKFHQRLLNVLRFPVEAVKQIVDHDLGFVTEGKITKRNAKSYLYISADRRIVGCCIAEVASLGYRVIANAESASQESLSNRVRPWCCSIEPEPVKCGINRIWVLESERNKGIATKLLDSVSESMFQADFVTFISRYTFLLGYPLNCSEIAFSDPTPDGKAFATRYTSTPSFLVYKPV</sequence>
<feature type="non-terminal residue" evidence="13">
    <location>
        <position position="257"/>
    </location>
</feature>
<evidence type="ECO:0000256" key="1">
    <source>
        <dbReference type="ARBA" id="ARBA00004123"/>
    </source>
</evidence>
<name>A0AAD9NZX5_RIDPI</name>
<feature type="domain" description="N-acetyltransferase ESCO acetyl-transferase" evidence="12">
    <location>
        <begin position="172"/>
        <end position="254"/>
    </location>
</feature>
<feature type="compositionally biased region" description="Low complexity" evidence="10">
    <location>
        <begin position="19"/>
        <end position="29"/>
    </location>
</feature>
<dbReference type="Gene3D" id="3.40.630.30">
    <property type="match status" value="1"/>
</dbReference>